<feature type="domain" description="HTH araC/xylS-type" evidence="4">
    <location>
        <begin position="194"/>
        <end position="292"/>
    </location>
</feature>
<dbReference type="Gene3D" id="1.10.10.60">
    <property type="entry name" value="Homeodomain-like"/>
    <property type="match status" value="1"/>
</dbReference>
<dbReference type="PANTHER" id="PTHR46796:SF6">
    <property type="entry name" value="ARAC SUBFAMILY"/>
    <property type="match status" value="1"/>
</dbReference>
<dbReference type="OrthoDB" id="9793400at2"/>
<proteinExistence type="predicted"/>
<evidence type="ECO:0000256" key="1">
    <source>
        <dbReference type="ARBA" id="ARBA00023015"/>
    </source>
</evidence>
<organism evidence="5 6">
    <name type="scientific">Paracoccus limosus</name>
    <dbReference type="NCBI Taxonomy" id="913252"/>
    <lineage>
        <taxon>Bacteria</taxon>
        <taxon>Pseudomonadati</taxon>
        <taxon>Pseudomonadota</taxon>
        <taxon>Alphaproteobacteria</taxon>
        <taxon>Rhodobacterales</taxon>
        <taxon>Paracoccaceae</taxon>
        <taxon>Paracoccus</taxon>
    </lineage>
</organism>
<keyword evidence="2" id="KW-0238">DNA-binding</keyword>
<dbReference type="GO" id="GO:0003700">
    <property type="term" value="F:DNA-binding transcription factor activity"/>
    <property type="evidence" value="ECO:0007669"/>
    <property type="project" value="InterPro"/>
</dbReference>
<dbReference type="PANTHER" id="PTHR46796">
    <property type="entry name" value="HTH-TYPE TRANSCRIPTIONAL ACTIVATOR RHAS-RELATED"/>
    <property type="match status" value="1"/>
</dbReference>
<dbReference type="PROSITE" id="PS00041">
    <property type="entry name" value="HTH_ARAC_FAMILY_1"/>
    <property type="match status" value="1"/>
</dbReference>
<dbReference type="InterPro" id="IPR018060">
    <property type="entry name" value="HTH_AraC"/>
</dbReference>
<evidence type="ECO:0000256" key="3">
    <source>
        <dbReference type="ARBA" id="ARBA00023163"/>
    </source>
</evidence>
<dbReference type="InterPro" id="IPR018062">
    <property type="entry name" value="HTH_AraC-typ_CS"/>
</dbReference>
<keyword evidence="1" id="KW-0805">Transcription regulation</keyword>
<dbReference type="SUPFAM" id="SSF46689">
    <property type="entry name" value="Homeodomain-like"/>
    <property type="match status" value="2"/>
</dbReference>
<dbReference type="SMART" id="SM00342">
    <property type="entry name" value="HTH_ARAC"/>
    <property type="match status" value="1"/>
</dbReference>
<protein>
    <submittedName>
        <fullName evidence="5">Helix-turn-helix domain-containing protein</fullName>
    </submittedName>
</protein>
<dbReference type="PROSITE" id="PS01124">
    <property type="entry name" value="HTH_ARAC_FAMILY_2"/>
    <property type="match status" value="1"/>
</dbReference>
<dbReference type="Proteomes" id="UP000442533">
    <property type="component" value="Unassembled WGS sequence"/>
</dbReference>
<dbReference type="GO" id="GO:0043565">
    <property type="term" value="F:sequence-specific DNA binding"/>
    <property type="evidence" value="ECO:0007669"/>
    <property type="project" value="InterPro"/>
</dbReference>
<keyword evidence="3" id="KW-0804">Transcription</keyword>
<accession>A0A844H0D2</accession>
<evidence type="ECO:0000313" key="6">
    <source>
        <dbReference type="Proteomes" id="UP000442533"/>
    </source>
</evidence>
<keyword evidence="6" id="KW-1185">Reference proteome</keyword>
<dbReference type="AlphaFoldDB" id="A0A844H0D2"/>
<dbReference type="InterPro" id="IPR050204">
    <property type="entry name" value="AraC_XylS_family_regulators"/>
</dbReference>
<dbReference type="Pfam" id="PF12833">
    <property type="entry name" value="HTH_18"/>
    <property type="match status" value="1"/>
</dbReference>
<comment type="caution">
    <text evidence="5">The sequence shown here is derived from an EMBL/GenBank/DDBJ whole genome shotgun (WGS) entry which is preliminary data.</text>
</comment>
<evidence type="ECO:0000259" key="4">
    <source>
        <dbReference type="PROSITE" id="PS01124"/>
    </source>
</evidence>
<dbReference type="InterPro" id="IPR009057">
    <property type="entry name" value="Homeodomain-like_sf"/>
</dbReference>
<evidence type="ECO:0000313" key="5">
    <source>
        <dbReference type="EMBL" id="MTH34292.1"/>
    </source>
</evidence>
<sequence length="294" mass="32644">MTALCPPEDLPHWVPGRVLLSSDDLGWRHVGLRSYHYPGQEVIVPAMRDFMLVGYQSGITPMRRRFDGRWTREQMSPGAASLLTRAQKAHWTWNEPIDVTHVYLSAALMAEVASEVMDCLVTEVCLADVLRTDDPVMTAAMAAIRHEAAQQAMGGPLYVETVARGLIIHLLRRYAAITRDRPVPSSGLSPAQCRIIREHIDANLAERLDLAGMAAQLGMTPCLFARRFRISFGLPAYAWVTARRLERARRLLGETGASIKAIAVDCGFADQAHLTRLFARETGVTPAAYRRALN</sequence>
<name>A0A844H0D2_9RHOB</name>
<reference evidence="5 6" key="1">
    <citation type="submission" date="2019-11" db="EMBL/GenBank/DDBJ databases">
        <authorList>
            <person name="Dong K."/>
        </authorList>
    </citation>
    <scope>NUCLEOTIDE SEQUENCE [LARGE SCALE GENOMIC DNA]</scope>
    <source>
        <strain evidence="5 6">JCM 17370</strain>
    </source>
</reference>
<evidence type="ECO:0000256" key="2">
    <source>
        <dbReference type="ARBA" id="ARBA00023125"/>
    </source>
</evidence>
<dbReference type="EMBL" id="WMIF01000007">
    <property type="protein sequence ID" value="MTH34292.1"/>
    <property type="molecule type" value="Genomic_DNA"/>
</dbReference>
<gene>
    <name evidence="5" type="ORF">GL279_06715</name>
</gene>